<feature type="domain" description="Sigma-54 factor interaction" evidence="9">
    <location>
        <begin position="146"/>
        <end position="375"/>
    </location>
</feature>
<keyword evidence="1 8" id="KW-0597">Phosphoprotein</keyword>
<dbReference type="Pfam" id="PF25601">
    <property type="entry name" value="AAA_lid_14"/>
    <property type="match status" value="1"/>
</dbReference>
<dbReference type="InterPro" id="IPR025944">
    <property type="entry name" value="Sigma_54_int_dom_CS"/>
</dbReference>
<dbReference type="FunFam" id="3.40.50.2300:FF:000018">
    <property type="entry name" value="DNA-binding transcriptional regulator NtrC"/>
    <property type="match status" value="1"/>
</dbReference>
<dbReference type="KEGG" id="dov:DSCO28_00640"/>
<accession>A0A5K7ZBF0</accession>
<dbReference type="Pfam" id="PF02954">
    <property type="entry name" value="HTH_8"/>
    <property type="match status" value="1"/>
</dbReference>
<dbReference type="InterPro" id="IPR002197">
    <property type="entry name" value="HTH_Fis"/>
</dbReference>
<dbReference type="GO" id="GO:0005524">
    <property type="term" value="F:ATP binding"/>
    <property type="evidence" value="ECO:0007669"/>
    <property type="project" value="UniProtKB-KW"/>
</dbReference>
<dbReference type="SUPFAM" id="SSF46689">
    <property type="entry name" value="Homeodomain-like"/>
    <property type="match status" value="1"/>
</dbReference>
<protein>
    <submittedName>
        <fullName evidence="11">Acetoacetate metabolism regulatory protein AtoC</fullName>
    </submittedName>
</protein>
<evidence type="ECO:0000256" key="6">
    <source>
        <dbReference type="ARBA" id="ARBA00023125"/>
    </source>
</evidence>
<feature type="modified residue" description="4-aspartylphosphate" evidence="8">
    <location>
        <position position="56"/>
    </location>
</feature>
<dbReference type="PANTHER" id="PTHR32071">
    <property type="entry name" value="TRANSCRIPTIONAL REGULATORY PROTEIN"/>
    <property type="match status" value="1"/>
</dbReference>
<evidence type="ECO:0000256" key="7">
    <source>
        <dbReference type="ARBA" id="ARBA00023163"/>
    </source>
</evidence>
<gene>
    <name evidence="11" type="primary">pilR</name>
    <name evidence="11" type="ORF">DSCO28_00640</name>
</gene>
<dbReference type="InterPro" id="IPR058031">
    <property type="entry name" value="AAA_lid_NorR"/>
</dbReference>
<evidence type="ECO:0000256" key="8">
    <source>
        <dbReference type="PROSITE-ProRule" id="PRU00169"/>
    </source>
</evidence>
<keyword evidence="5" id="KW-0805">Transcription regulation</keyword>
<dbReference type="InterPro" id="IPR025943">
    <property type="entry name" value="Sigma_54_int_dom_ATP-bd_2"/>
</dbReference>
<dbReference type="Gene3D" id="1.10.8.60">
    <property type="match status" value="1"/>
</dbReference>
<reference evidence="11 12" key="1">
    <citation type="submission" date="2019-11" db="EMBL/GenBank/DDBJ databases">
        <title>Comparative genomics of hydrocarbon-degrading Desulfosarcina strains.</title>
        <authorList>
            <person name="Watanabe M."/>
            <person name="Kojima H."/>
            <person name="Fukui M."/>
        </authorList>
    </citation>
    <scope>NUCLEOTIDE SEQUENCE [LARGE SCALE GENOMIC DNA]</scope>
    <source>
        <strain evidence="11 12">28bB2T</strain>
    </source>
</reference>
<name>A0A5K7ZBF0_9BACT</name>
<dbReference type="Proteomes" id="UP000425960">
    <property type="component" value="Chromosome"/>
</dbReference>
<dbReference type="Pfam" id="PF00072">
    <property type="entry name" value="Response_reg"/>
    <property type="match status" value="1"/>
</dbReference>
<dbReference type="SMART" id="SM00382">
    <property type="entry name" value="AAA"/>
    <property type="match status" value="1"/>
</dbReference>
<dbReference type="Gene3D" id="1.10.10.60">
    <property type="entry name" value="Homeodomain-like"/>
    <property type="match status" value="1"/>
</dbReference>
<dbReference type="SUPFAM" id="SSF52172">
    <property type="entry name" value="CheY-like"/>
    <property type="match status" value="1"/>
</dbReference>
<keyword evidence="6" id="KW-0238">DNA-binding</keyword>
<organism evidence="11 12">
    <name type="scientific">Desulfosarcina ovata subsp. sediminis</name>
    <dbReference type="NCBI Taxonomy" id="885957"/>
    <lineage>
        <taxon>Bacteria</taxon>
        <taxon>Pseudomonadati</taxon>
        <taxon>Thermodesulfobacteriota</taxon>
        <taxon>Desulfobacteria</taxon>
        <taxon>Desulfobacterales</taxon>
        <taxon>Desulfosarcinaceae</taxon>
        <taxon>Desulfosarcina</taxon>
    </lineage>
</organism>
<dbReference type="PRINTS" id="PR01590">
    <property type="entry name" value="HTHFIS"/>
</dbReference>
<keyword evidence="4" id="KW-0902">Two-component regulatory system</keyword>
<dbReference type="InterPro" id="IPR001789">
    <property type="entry name" value="Sig_transdc_resp-reg_receiver"/>
</dbReference>
<dbReference type="Pfam" id="PF00158">
    <property type="entry name" value="Sigma54_activat"/>
    <property type="match status" value="1"/>
</dbReference>
<dbReference type="SUPFAM" id="SSF52540">
    <property type="entry name" value="P-loop containing nucleoside triphosphate hydrolases"/>
    <property type="match status" value="1"/>
</dbReference>
<evidence type="ECO:0000256" key="3">
    <source>
        <dbReference type="ARBA" id="ARBA00022840"/>
    </source>
</evidence>
<dbReference type="PROSITE" id="PS50045">
    <property type="entry name" value="SIGMA54_INTERACT_4"/>
    <property type="match status" value="1"/>
</dbReference>
<dbReference type="PROSITE" id="PS00688">
    <property type="entry name" value="SIGMA54_INTERACT_3"/>
    <property type="match status" value="1"/>
</dbReference>
<dbReference type="Gene3D" id="3.40.50.2300">
    <property type="match status" value="1"/>
</dbReference>
<dbReference type="PROSITE" id="PS00675">
    <property type="entry name" value="SIGMA54_INTERACT_1"/>
    <property type="match status" value="1"/>
</dbReference>
<evidence type="ECO:0000313" key="12">
    <source>
        <dbReference type="Proteomes" id="UP000425960"/>
    </source>
</evidence>
<feature type="domain" description="Response regulatory" evidence="10">
    <location>
        <begin position="7"/>
        <end position="121"/>
    </location>
</feature>
<dbReference type="RefSeq" id="WP_155320675.1">
    <property type="nucleotide sequence ID" value="NZ_AP021876.1"/>
</dbReference>
<dbReference type="CDD" id="cd00009">
    <property type="entry name" value="AAA"/>
    <property type="match status" value="1"/>
</dbReference>
<sequence length="463" mass="52136">MPATPYRILVVDDELSMRELLEFMLEKQGYGVLCAANGKSALATIEKEPYDLLLCDIRLGDMTGLEVLKASKKKNPHVTVIMISAFATTETAVEAMNQGAFDYVPKPFENKELLQTIANALERKTLEKEKHALDNQLKESVHFGKIVGNSPRMLHIYEMIRQVARTRSSVMITGESGTGKELIARAIHEQSDRVNEPFVTINCGGIPENLLESEFFGHCKGAFTGATADKQGLMEIAHKGTLFLDEVAELSVPMQVKLLRAVQERVFRPVGGTRDVSVDIRIISATNKKLEDEVIAGNFREDLFYRLNVIEIKIPPLRERKGDLLSLAQHFLEKYSNELGKQVTKFSSYAIDLLKKYDFPGNIRELENLIERSVALSNTNILLPDSLTMSIHKKRWIEGVRNRRFDVDEVAHGVALDGILEEIERAYIEKAMECAQGNKNKAAELLGLSLRSFRYRIDKLNVN</sequence>
<keyword evidence="3" id="KW-0067">ATP-binding</keyword>
<dbReference type="InterPro" id="IPR003593">
    <property type="entry name" value="AAA+_ATPase"/>
</dbReference>
<dbReference type="PROSITE" id="PS50110">
    <property type="entry name" value="RESPONSE_REGULATORY"/>
    <property type="match status" value="1"/>
</dbReference>
<dbReference type="AlphaFoldDB" id="A0A5K7ZBF0"/>
<dbReference type="InterPro" id="IPR025662">
    <property type="entry name" value="Sigma_54_int_dom_ATP-bd_1"/>
</dbReference>
<dbReference type="InterPro" id="IPR011006">
    <property type="entry name" value="CheY-like_superfamily"/>
</dbReference>
<evidence type="ECO:0000313" key="11">
    <source>
        <dbReference type="EMBL" id="BBO79498.1"/>
    </source>
</evidence>
<dbReference type="SMART" id="SM00448">
    <property type="entry name" value="REC"/>
    <property type="match status" value="1"/>
</dbReference>
<dbReference type="GO" id="GO:0000160">
    <property type="term" value="P:phosphorelay signal transduction system"/>
    <property type="evidence" value="ECO:0007669"/>
    <property type="project" value="UniProtKB-KW"/>
</dbReference>
<evidence type="ECO:0000259" key="10">
    <source>
        <dbReference type="PROSITE" id="PS50110"/>
    </source>
</evidence>
<keyword evidence="7" id="KW-0804">Transcription</keyword>
<dbReference type="GO" id="GO:0043565">
    <property type="term" value="F:sequence-specific DNA binding"/>
    <property type="evidence" value="ECO:0007669"/>
    <property type="project" value="InterPro"/>
</dbReference>
<dbReference type="FunFam" id="3.40.50.300:FF:000006">
    <property type="entry name" value="DNA-binding transcriptional regulator NtrC"/>
    <property type="match status" value="1"/>
</dbReference>
<evidence type="ECO:0000256" key="4">
    <source>
        <dbReference type="ARBA" id="ARBA00023012"/>
    </source>
</evidence>
<dbReference type="InterPro" id="IPR002078">
    <property type="entry name" value="Sigma_54_int"/>
</dbReference>
<evidence type="ECO:0000259" key="9">
    <source>
        <dbReference type="PROSITE" id="PS50045"/>
    </source>
</evidence>
<evidence type="ECO:0000256" key="2">
    <source>
        <dbReference type="ARBA" id="ARBA00022741"/>
    </source>
</evidence>
<keyword evidence="2" id="KW-0547">Nucleotide-binding</keyword>
<dbReference type="InterPro" id="IPR009057">
    <property type="entry name" value="Homeodomain-like_sf"/>
</dbReference>
<proteinExistence type="predicted"/>
<dbReference type="GO" id="GO:0006355">
    <property type="term" value="P:regulation of DNA-templated transcription"/>
    <property type="evidence" value="ECO:0007669"/>
    <property type="project" value="InterPro"/>
</dbReference>
<dbReference type="InterPro" id="IPR027417">
    <property type="entry name" value="P-loop_NTPase"/>
</dbReference>
<dbReference type="PROSITE" id="PS00676">
    <property type="entry name" value="SIGMA54_INTERACT_2"/>
    <property type="match status" value="1"/>
</dbReference>
<evidence type="ECO:0000256" key="5">
    <source>
        <dbReference type="ARBA" id="ARBA00023015"/>
    </source>
</evidence>
<evidence type="ECO:0000256" key="1">
    <source>
        <dbReference type="ARBA" id="ARBA00022553"/>
    </source>
</evidence>
<dbReference type="EMBL" id="AP021876">
    <property type="protein sequence ID" value="BBO79498.1"/>
    <property type="molecule type" value="Genomic_DNA"/>
</dbReference>
<dbReference type="Gene3D" id="3.40.50.300">
    <property type="entry name" value="P-loop containing nucleotide triphosphate hydrolases"/>
    <property type="match status" value="1"/>
</dbReference>